<dbReference type="EMBL" id="JBBWWQ010000018">
    <property type="protein sequence ID" value="KAK8921434.1"/>
    <property type="molecule type" value="Genomic_DNA"/>
</dbReference>
<dbReference type="AlphaFoldDB" id="A0AAP0AZR9"/>
<evidence type="ECO:0000313" key="4">
    <source>
        <dbReference type="Proteomes" id="UP001418222"/>
    </source>
</evidence>
<protein>
    <submittedName>
        <fullName evidence="3">Eukaryotic translation initiation factor 6-2</fullName>
    </submittedName>
</protein>
<dbReference type="Gene3D" id="3.75.10.10">
    <property type="entry name" value="L-arginine/glycine Amidinotransferase, Chain A"/>
    <property type="match status" value="1"/>
</dbReference>
<evidence type="ECO:0000313" key="3">
    <source>
        <dbReference type="EMBL" id="KAK8921434.1"/>
    </source>
</evidence>
<comment type="caution">
    <text evidence="3">The sequence shown here is derived from an EMBL/GenBank/DDBJ whole genome shotgun (WGS) entry which is preliminary data.</text>
</comment>
<organism evidence="3 4">
    <name type="scientific">Platanthera zijinensis</name>
    <dbReference type="NCBI Taxonomy" id="2320716"/>
    <lineage>
        <taxon>Eukaryota</taxon>
        <taxon>Viridiplantae</taxon>
        <taxon>Streptophyta</taxon>
        <taxon>Embryophyta</taxon>
        <taxon>Tracheophyta</taxon>
        <taxon>Spermatophyta</taxon>
        <taxon>Magnoliopsida</taxon>
        <taxon>Liliopsida</taxon>
        <taxon>Asparagales</taxon>
        <taxon>Orchidaceae</taxon>
        <taxon>Orchidoideae</taxon>
        <taxon>Orchideae</taxon>
        <taxon>Orchidinae</taxon>
        <taxon>Platanthera</taxon>
    </lineage>
</organism>
<dbReference type="Proteomes" id="UP001418222">
    <property type="component" value="Unassembled WGS sequence"/>
</dbReference>
<keyword evidence="4" id="KW-1185">Reference proteome</keyword>
<dbReference type="PANTHER" id="PTHR10784">
    <property type="entry name" value="TRANSLATION INITIATION FACTOR 6"/>
    <property type="match status" value="1"/>
</dbReference>
<accession>A0AAP0AZR9</accession>
<keyword evidence="2" id="KW-0648">Protein biosynthesis</keyword>
<dbReference type="GO" id="GO:0003743">
    <property type="term" value="F:translation initiation factor activity"/>
    <property type="evidence" value="ECO:0007669"/>
    <property type="project" value="UniProtKB-KW"/>
</dbReference>
<evidence type="ECO:0000256" key="2">
    <source>
        <dbReference type="ARBA" id="ARBA00022917"/>
    </source>
</evidence>
<dbReference type="GO" id="GO:0043022">
    <property type="term" value="F:ribosome binding"/>
    <property type="evidence" value="ECO:0007669"/>
    <property type="project" value="InterPro"/>
</dbReference>
<dbReference type="SUPFAM" id="SSF55909">
    <property type="entry name" value="Pentein"/>
    <property type="match status" value="1"/>
</dbReference>
<proteinExistence type="predicted"/>
<dbReference type="Pfam" id="PF01912">
    <property type="entry name" value="eIF-6"/>
    <property type="match status" value="1"/>
</dbReference>
<evidence type="ECO:0000256" key="1">
    <source>
        <dbReference type="ARBA" id="ARBA00022540"/>
    </source>
</evidence>
<reference evidence="3 4" key="1">
    <citation type="journal article" date="2022" name="Nat. Plants">
        <title>Genomes of leafy and leafless Platanthera orchids illuminate the evolution of mycoheterotrophy.</title>
        <authorList>
            <person name="Li M.H."/>
            <person name="Liu K.W."/>
            <person name="Li Z."/>
            <person name="Lu H.C."/>
            <person name="Ye Q.L."/>
            <person name="Zhang D."/>
            <person name="Wang J.Y."/>
            <person name="Li Y.F."/>
            <person name="Zhong Z.M."/>
            <person name="Liu X."/>
            <person name="Yu X."/>
            <person name="Liu D.K."/>
            <person name="Tu X.D."/>
            <person name="Liu B."/>
            <person name="Hao Y."/>
            <person name="Liao X.Y."/>
            <person name="Jiang Y.T."/>
            <person name="Sun W.H."/>
            <person name="Chen J."/>
            <person name="Chen Y.Q."/>
            <person name="Ai Y."/>
            <person name="Zhai J.W."/>
            <person name="Wu S.S."/>
            <person name="Zhou Z."/>
            <person name="Hsiao Y.Y."/>
            <person name="Wu W.L."/>
            <person name="Chen Y.Y."/>
            <person name="Lin Y.F."/>
            <person name="Hsu J.L."/>
            <person name="Li C.Y."/>
            <person name="Wang Z.W."/>
            <person name="Zhao X."/>
            <person name="Zhong W.Y."/>
            <person name="Ma X.K."/>
            <person name="Ma L."/>
            <person name="Huang J."/>
            <person name="Chen G.Z."/>
            <person name="Huang M.Z."/>
            <person name="Huang L."/>
            <person name="Peng D.H."/>
            <person name="Luo Y.B."/>
            <person name="Zou S.Q."/>
            <person name="Chen S.P."/>
            <person name="Lan S."/>
            <person name="Tsai W.C."/>
            <person name="Van de Peer Y."/>
            <person name="Liu Z.J."/>
        </authorList>
    </citation>
    <scope>NUCLEOTIDE SEQUENCE [LARGE SCALE GENOMIC DNA]</scope>
    <source>
        <strain evidence="3">Lor287</strain>
    </source>
</reference>
<sequence>MMHQEKPHDFGSRSRRSARHSTLHIFLVKFHCLDPSPRQFSAPFQASAMDVLPRSQRSSPVPTNMLEMDGMEERGRALDGFVWRGGYVLVARTSPPRRLHSLLKCAWLHGACEKNPSVSVIGRLEFTLYQTSGDDSILFDHDLESISGTSAEVFSSHLCCSSSLTGHIFEKCCGIGGFSKLTNSYCLVTIAGSENFYSVFKDELGDAIPVVKASIASGSPIIGCECVEVQHLRNNLPEEVVVRRIEERLAVFGSCISCNDCFALTHPDLDWETEEHIVDVLGVEVFSLWTEIVKINGLMRVNKGGGKFWNCFVKVVNGGRCAQKSVFCAQRTLKPFSDMMRTDLGRGLNTKVVGDENTFPKNGYMHSPGSCSLGNLRSKLLSRKCPALKVLGLV</sequence>
<keyword evidence="1 3" id="KW-0396">Initiation factor</keyword>
<dbReference type="InterPro" id="IPR002769">
    <property type="entry name" value="eIF6"/>
</dbReference>
<name>A0AAP0AZR9_9ASPA</name>
<gene>
    <name evidence="3" type="primary">EIF6-2</name>
    <name evidence="3" type="ORF">KSP39_PZI020497</name>
</gene>
<dbReference type="SMART" id="SM00654">
    <property type="entry name" value="eIF6"/>
    <property type="match status" value="1"/>
</dbReference>
<dbReference type="GO" id="GO:0042256">
    <property type="term" value="P:cytosolic ribosome assembly"/>
    <property type="evidence" value="ECO:0007669"/>
    <property type="project" value="InterPro"/>
</dbReference>